<dbReference type="Gene3D" id="2.60.120.260">
    <property type="entry name" value="Galactose-binding domain-like"/>
    <property type="match status" value="1"/>
</dbReference>
<dbReference type="AlphaFoldDB" id="A0AAD0VE86"/>
<evidence type="ECO:0000259" key="6">
    <source>
        <dbReference type="PROSITE" id="PS50022"/>
    </source>
</evidence>
<dbReference type="EMBL" id="CP030930">
    <property type="protein sequence ID" value="AXI71603.1"/>
    <property type="molecule type" value="Genomic_DNA"/>
</dbReference>
<dbReference type="InterPro" id="IPR049019">
    <property type="entry name" value="NagJ-like_helical"/>
</dbReference>
<name>A0AAD0VE86_9ACTN</name>
<dbReference type="GO" id="GO:0005975">
    <property type="term" value="P:carbohydrate metabolic process"/>
    <property type="evidence" value="ECO:0007669"/>
    <property type="project" value="UniProtKB-ARBA"/>
</dbReference>
<evidence type="ECO:0000256" key="2">
    <source>
        <dbReference type="ARBA" id="ARBA00023295"/>
    </source>
</evidence>
<dbReference type="Pfam" id="PF02838">
    <property type="entry name" value="Glyco_hydro_20b"/>
    <property type="match status" value="1"/>
</dbReference>
<dbReference type="Pfam" id="PF07555">
    <property type="entry name" value="NAGidase"/>
    <property type="match status" value="1"/>
</dbReference>
<feature type="active site" description="Proton donor" evidence="3">
    <location>
        <position position="309"/>
    </location>
</feature>
<comment type="similarity">
    <text evidence="3">Belongs to the glycosyl hydrolase 84 family.</text>
</comment>
<dbReference type="Proteomes" id="UP000253779">
    <property type="component" value="Chromosome"/>
</dbReference>
<dbReference type="InterPro" id="IPR008979">
    <property type="entry name" value="Galactose-bd-like_sf"/>
</dbReference>
<dbReference type="Pfam" id="PF21774">
    <property type="entry name" value="NagJ_C"/>
    <property type="match status" value="1"/>
</dbReference>
<protein>
    <submittedName>
        <fullName evidence="8">Hyaluronidase</fullName>
    </submittedName>
</protein>
<keyword evidence="1 3" id="KW-0378">Hydrolase</keyword>
<feature type="region of interest" description="Disordered" evidence="4">
    <location>
        <begin position="28"/>
        <end position="70"/>
    </location>
</feature>
<dbReference type="Gene3D" id="3.20.20.80">
    <property type="entry name" value="Glycosidases"/>
    <property type="match status" value="1"/>
</dbReference>
<dbReference type="GO" id="GO:0015929">
    <property type="term" value="F:hexosaminidase activity"/>
    <property type="evidence" value="ECO:0007669"/>
    <property type="project" value="UniProtKB-ARBA"/>
</dbReference>
<dbReference type="SUPFAM" id="SSF140657">
    <property type="entry name" value="Hyaluronidase post-catalytic domain-like"/>
    <property type="match status" value="1"/>
</dbReference>
<dbReference type="InterPro" id="IPR017853">
    <property type="entry name" value="GH"/>
</dbReference>
<dbReference type="SUPFAM" id="SSF51445">
    <property type="entry name" value="(Trans)glycosidases"/>
    <property type="match status" value="1"/>
</dbReference>
<dbReference type="SUPFAM" id="SSF49785">
    <property type="entry name" value="Galactose-binding domain-like"/>
    <property type="match status" value="1"/>
</dbReference>
<dbReference type="Gene3D" id="3.30.379.10">
    <property type="entry name" value="Chitobiase/beta-hexosaminidase domain 2-like"/>
    <property type="match status" value="1"/>
</dbReference>
<dbReference type="InterPro" id="IPR015882">
    <property type="entry name" value="HEX_bac_N"/>
</dbReference>
<reference evidence="8 9" key="1">
    <citation type="submission" date="2018-07" db="EMBL/GenBank/DDBJ databases">
        <title>Complete genome sequence of soil actinomycete Streptomyces cavourensis tj430.</title>
        <authorList>
            <person name="Wang P."/>
            <person name="Huang Y."/>
        </authorList>
    </citation>
    <scope>NUCLEOTIDE SEQUENCE [LARGE SCALE GENOMIC DNA]</scope>
    <source>
        <strain evidence="8 9">TJ430</strain>
    </source>
</reference>
<evidence type="ECO:0000259" key="7">
    <source>
        <dbReference type="PROSITE" id="PS52009"/>
    </source>
</evidence>
<accession>A0AAD0VE86</accession>
<feature type="chain" id="PRO_5042174412" evidence="5">
    <location>
        <begin position="28"/>
        <end position="1007"/>
    </location>
</feature>
<feature type="domain" description="GH84" evidence="7">
    <location>
        <begin position="194"/>
        <end position="474"/>
    </location>
</feature>
<feature type="compositionally biased region" description="Pro residues" evidence="4">
    <location>
        <begin position="32"/>
        <end position="44"/>
    </location>
</feature>
<keyword evidence="2 3" id="KW-0326">Glycosidase</keyword>
<sequence>MRIGRRKQATAVAVAVIGGLLSPFAPAATAAPAPPADPGKPPASSPVRADSAQPPAVWPRPQSIRATGPALPLGTEATVVAAPDADPYAVAELRSLLRDAGVTTVHESLPGRGPLIRIGGPGAGEALRALRAPDRADLPTGGYRLASGEVGGRATVALDGLGEDGLFHAVQTLRQLVSDGAVAGVVVRDWPGTAVRGMAEGFYGQPWTQEERLAQLAFMGRTKQNRYLYAAGDDPYRLARWREPYPAERRADFRALARKAEAEHVTLGWAVSPGQAMCMASDQDVRALTKKIDAMWALGVRVFQLQFQDVSYSEWHCDLDAETFGSGPKAAARAQARVAGAVARHLEERHPGAAPLSVLPTEFYQDGATDYRTALAAELDDRVQVAWTGVGVVPKKITGGELAGARAAFRHPLVTMDNYPVNDYAQDRIFLGPYTGRDPAVASGSTALLANAMEQAAASRIPLFTAADFAWNPKGYRPDESWRAAIDDLAGGDAGAREALRALAGNSADSVLGAEESAYLQPLFAAFWQSRAAAPPVRDRAARELRAAFSVMRQTPERLAGPADGRLAGEVRPWTEQLARYGHAGELAVDLLQAQAGGDGAGAWRALLALEPLRQEIAAARATVGKGVLDPFLDRVEKTADGWNGVDRTSGRVTKDSHSYTVRLERTRPVEAVTALAEPGSGLTGAVVEAHVPGEGWRALGQLSPSGWTQTAAKGLRADAVRVTLPEAARTAPPSYLSPSLPPAPAIPAGAPKLRALVPWFGDEPDAVLDLARGETDAEIGGEPQRVAARLAGRRPAEVKGALTAKAPKGIEVRVPKQTTVPRGSRTEVPVDITVPADTPAGEYEVPLIFGGQESTLTVRAFPRTGGPDLLRTATASSSGDETPDFPAAAAADGDPETRWSSPVEDGAWWQAELPRPVRLGQVVLSWQDAYASAYRVQTSADGRTWRTAATVREGRGGRESVRMDAKDTRFIRVQGDGRATEYGYSLWSVEAYAVAEAPPRTDAPAD</sequence>
<dbReference type="PANTHER" id="PTHR13170">
    <property type="entry name" value="O-GLCNACASE"/>
    <property type="match status" value="1"/>
</dbReference>
<dbReference type="InterPro" id="IPR013783">
    <property type="entry name" value="Ig-like_fold"/>
</dbReference>
<evidence type="ECO:0000256" key="4">
    <source>
        <dbReference type="SAM" id="MobiDB-lite"/>
    </source>
</evidence>
<feature type="domain" description="F5/8 type C" evidence="6">
    <location>
        <begin position="860"/>
        <end position="995"/>
    </location>
</feature>
<dbReference type="PROSITE" id="PS52009">
    <property type="entry name" value="GH84"/>
    <property type="match status" value="1"/>
</dbReference>
<dbReference type="InterPro" id="IPR011496">
    <property type="entry name" value="O-GlcNAcase_cat"/>
</dbReference>
<keyword evidence="5" id="KW-0732">Signal</keyword>
<evidence type="ECO:0000313" key="9">
    <source>
        <dbReference type="Proteomes" id="UP000253779"/>
    </source>
</evidence>
<evidence type="ECO:0000256" key="5">
    <source>
        <dbReference type="SAM" id="SignalP"/>
    </source>
</evidence>
<dbReference type="Pfam" id="PF00754">
    <property type="entry name" value="F5_F8_type_C"/>
    <property type="match status" value="1"/>
</dbReference>
<dbReference type="InterPro" id="IPR000421">
    <property type="entry name" value="FA58C"/>
</dbReference>
<dbReference type="InterPro" id="IPR029018">
    <property type="entry name" value="Hex-like_dom2"/>
</dbReference>
<dbReference type="InterPro" id="IPR051822">
    <property type="entry name" value="Glycosyl_Hydrolase_84"/>
</dbReference>
<dbReference type="SUPFAM" id="SSF55545">
    <property type="entry name" value="beta-N-acetylhexosaminidase-like domain"/>
    <property type="match status" value="1"/>
</dbReference>
<gene>
    <name evidence="8" type="ORF">DTW94_10090</name>
</gene>
<evidence type="ECO:0000256" key="1">
    <source>
        <dbReference type="ARBA" id="ARBA00022801"/>
    </source>
</evidence>
<evidence type="ECO:0000313" key="8">
    <source>
        <dbReference type="EMBL" id="AXI71603.1"/>
    </source>
</evidence>
<dbReference type="PROSITE" id="PS50022">
    <property type="entry name" value="FA58C_3"/>
    <property type="match status" value="1"/>
</dbReference>
<feature type="signal peptide" evidence="5">
    <location>
        <begin position="1"/>
        <end position="27"/>
    </location>
</feature>
<evidence type="ECO:0000256" key="3">
    <source>
        <dbReference type="PROSITE-ProRule" id="PRU01353"/>
    </source>
</evidence>
<dbReference type="PANTHER" id="PTHR13170:SF16">
    <property type="entry name" value="PROTEIN O-GLCNACASE"/>
    <property type="match status" value="1"/>
</dbReference>
<dbReference type="GO" id="GO:1901135">
    <property type="term" value="P:carbohydrate derivative metabolic process"/>
    <property type="evidence" value="ECO:0007669"/>
    <property type="project" value="UniProtKB-ARBA"/>
</dbReference>
<dbReference type="RefSeq" id="WP_114931059.1">
    <property type="nucleotide sequence ID" value="NZ_CP030930.1"/>
</dbReference>
<dbReference type="Gene3D" id="1.20.58.460">
    <property type="entry name" value="Hyaluronidase post-catalytic domain-like"/>
    <property type="match status" value="1"/>
</dbReference>
<proteinExistence type="inferred from homology"/>
<feature type="region of interest" description="Disordered" evidence="4">
    <location>
        <begin position="866"/>
        <end position="903"/>
    </location>
</feature>
<organism evidence="8 9">
    <name type="scientific">Streptomyces cavourensis</name>
    <dbReference type="NCBI Taxonomy" id="67258"/>
    <lineage>
        <taxon>Bacteria</taxon>
        <taxon>Bacillati</taxon>
        <taxon>Actinomycetota</taxon>
        <taxon>Actinomycetes</taxon>
        <taxon>Kitasatosporales</taxon>
        <taxon>Streptomycetaceae</taxon>
        <taxon>Streptomyces</taxon>
    </lineage>
</organism>
<dbReference type="Gene3D" id="2.60.40.10">
    <property type="entry name" value="Immunoglobulins"/>
    <property type="match status" value="1"/>
</dbReference>